<dbReference type="AlphaFoldDB" id="W6JT30"/>
<dbReference type="RefSeq" id="WP_048692934.1">
    <property type="nucleotide sequence ID" value="NZ_HG764815.1"/>
</dbReference>
<dbReference type="Proteomes" id="UP000035763">
    <property type="component" value="Unassembled WGS sequence"/>
</dbReference>
<keyword evidence="2" id="KW-1185">Reference proteome</keyword>
<name>W6JT30_9MICO</name>
<proteinExistence type="predicted"/>
<reference evidence="1 2" key="1">
    <citation type="journal article" date="2013" name="ISME J.">
        <title>A metabolic model for members of the genus Tetrasphaera involved in enhanced biological phosphorus removal.</title>
        <authorList>
            <person name="Kristiansen R."/>
            <person name="Nguyen H.T.T."/>
            <person name="Saunders A.M."/>
            <person name="Nielsen J.L."/>
            <person name="Wimmer R."/>
            <person name="Le V.Q."/>
            <person name="McIlroy S.J."/>
            <person name="Petrovski S."/>
            <person name="Seviour R.J."/>
            <person name="Calteau A."/>
            <person name="Nielsen K.L."/>
            <person name="Nielsen P.H."/>
        </authorList>
    </citation>
    <scope>NUCLEOTIDE SEQUENCE [LARGE SCALE GENOMIC DNA]</scope>
    <source>
        <strain evidence="1 2">Ben110</strain>
    </source>
</reference>
<protein>
    <submittedName>
        <fullName evidence="1">Uncharacterized protein</fullName>
    </submittedName>
</protein>
<comment type="caution">
    <text evidence="1">The sequence shown here is derived from an EMBL/GenBank/DDBJ whole genome shotgun (WGS) entry which is preliminary data.</text>
</comment>
<accession>W6JT30</accession>
<sequence length="65" mass="6409">MIVTTAAATDATTAVTLRAEECTLLHGTAYAARAGSAHVTAPDRVAVVAALSGVGAADLPTLVFV</sequence>
<dbReference type="EMBL" id="CAJA01000001">
    <property type="protein sequence ID" value="CCH71606.1"/>
    <property type="molecule type" value="Genomic_DNA"/>
</dbReference>
<evidence type="ECO:0000313" key="1">
    <source>
        <dbReference type="EMBL" id="CCH71606.1"/>
    </source>
</evidence>
<organism evidence="1 2">
    <name type="scientific">Nostocoides australiense Ben110</name>
    <dbReference type="NCBI Taxonomy" id="1193182"/>
    <lineage>
        <taxon>Bacteria</taxon>
        <taxon>Bacillati</taxon>
        <taxon>Actinomycetota</taxon>
        <taxon>Actinomycetes</taxon>
        <taxon>Micrococcales</taxon>
        <taxon>Intrasporangiaceae</taxon>
        <taxon>Nostocoides</taxon>
    </lineage>
</organism>
<evidence type="ECO:0000313" key="2">
    <source>
        <dbReference type="Proteomes" id="UP000035763"/>
    </source>
</evidence>
<gene>
    <name evidence="1" type="ORF">BN11_10049</name>
</gene>